<evidence type="ECO:0000259" key="1">
    <source>
        <dbReference type="Pfam" id="PF14214"/>
    </source>
</evidence>
<dbReference type="SMR" id="A0A1D6DVY8"/>
<feature type="domain" description="Helitron helicase-like" evidence="1">
    <location>
        <begin position="129"/>
        <end position="312"/>
    </location>
</feature>
<dbReference type="PANTHER" id="PTHR45786:SF74">
    <property type="entry name" value="ATP-DEPENDENT DNA HELICASE"/>
    <property type="match status" value="1"/>
</dbReference>
<dbReference type="STRING" id="4577.A0A1D6DVY8"/>
<dbReference type="GO" id="GO:0004386">
    <property type="term" value="F:helicase activity"/>
    <property type="evidence" value="ECO:0007669"/>
    <property type="project" value="UniProtKB-KW"/>
</dbReference>
<dbReference type="InParanoid" id="A0A1D6DVY8"/>
<keyword evidence="2" id="KW-0347">Helicase</keyword>
<proteinExistence type="predicted"/>
<name>A0A1D6DVY8_MAIZE</name>
<dbReference type="InterPro" id="IPR025476">
    <property type="entry name" value="Helitron_helicase-like"/>
</dbReference>
<gene>
    <name evidence="2" type="ORF">ZEAMMB73_Zm00001d002040</name>
</gene>
<keyword evidence="2" id="KW-0547">Nucleotide-binding</keyword>
<dbReference type="EMBL" id="CM007648">
    <property type="protein sequence ID" value="ONM12879.1"/>
    <property type="molecule type" value="Genomic_DNA"/>
</dbReference>
<sequence length="610" mass="70362">MEMLDAHNELVKAFRCARERIEQTHNSEITLRLLGCNTRHDVQYNLPSSGEIAAIIVGDYSSAQYTYDVLVHAKKHGLKRVSHLHPCYMALQYPLLFPYGEHGFHLGIRYADDDVNERTKRRYTTMLEFVRYHTHYRLRDANPYTCYGRLSDQIGVDAYSTVEASRLQFIADHQKDLRYETVQGVSDAIDKGLVSADSVGSRMIVPSSFTGGRRYHVMNYQDAMAICRVFGPPDLFVTFTCNTKWKEIADAIRFETGQQPCDRSDVIVRVFHMKVDEFITDIREGKTFGPVLAALYTVEFQKRGLPHIHCLVWLANRSSDFDASTIDGFICAEVPDFRTDPLGYALVDEFMMHGPCGQHNKRCPCMKNDKCSKNYPKSFQAETIVDDFGFMIYKRRDDDRYIVKNGIKLDNRSVVPYNMALLKKYCAHINVEWCNKSNMIKYLFKYVTKGSDRAKVYFEVTAKTANASPEPQVAPRNEIQEYIDARYLSICEAIWRIFEFDIHFRIPAVERLVVHLPNNNYVRYEPGITLASLLESPAAKSSMLTEWFNTNMAEVLIGSLMIGNCSDRLCVRVSRMWEFYDPQDESNLLHADMVLIDEEVRNLLTTWTLI</sequence>
<organism evidence="2">
    <name type="scientific">Zea mays</name>
    <name type="common">Maize</name>
    <dbReference type="NCBI Taxonomy" id="4577"/>
    <lineage>
        <taxon>Eukaryota</taxon>
        <taxon>Viridiplantae</taxon>
        <taxon>Streptophyta</taxon>
        <taxon>Embryophyta</taxon>
        <taxon>Tracheophyta</taxon>
        <taxon>Spermatophyta</taxon>
        <taxon>Magnoliopsida</taxon>
        <taxon>Liliopsida</taxon>
        <taxon>Poales</taxon>
        <taxon>Poaceae</taxon>
        <taxon>PACMAD clade</taxon>
        <taxon>Panicoideae</taxon>
        <taxon>Andropogonodae</taxon>
        <taxon>Andropogoneae</taxon>
        <taxon>Tripsacinae</taxon>
        <taxon>Zea</taxon>
    </lineage>
</organism>
<dbReference type="PANTHER" id="PTHR45786">
    <property type="entry name" value="DNA BINDING PROTEIN-LIKE"/>
    <property type="match status" value="1"/>
</dbReference>
<dbReference type="OMA" id="SICEAIW"/>
<dbReference type="AlphaFoldDB" id="A0A1D6DVY8"/>
<reference evidence="2" key="1">
    <citation type="submission" date="2015-12" db="EMBL/GenBank/DDBJ databases">
        <title>Update maize B73 reference genome by single molecule sequencing technologies.</title>
        <authorList>
            <consortium name="Maize Genome Sequencing Project"/>
            <person name="Ware D."/>
        </authorList>
    </citation>
    <scope>NUCLEOTIDE SEQUENCE [LARGE SCALE GENOMIC DNA]</scope>
    <source>
        <tissue evidence="2">Seedling</tissue>
    </source>
</reference>
<keyword evidence="2" id="KW-0067">ATP-binding</keyword>
<keyword evidence="2" id="KW-0378">Hydrolase</keyword>
<accession>A0A1D6DVY8</accession>
<dbReference type="Pfam" id="PF14214">
    <property type="entry name" value="Helitron_like_N"/>
    <property type="match status" value="1"/>
</dbReference>
<evidence type="ECO:0000313" key="2">
    <source>
        <dbReference type="EMBL" id="ONM12879.1"/>
    </source>
</evidence>
<protein>
    <submittedName>
        <fullName evidence="2">Helicase</fullName>
    </submittedName>
</protein>